<dbReference type="OMA" id="TSEAHPC"/>
<dbReference type="EMBL" id="AMQN01010684">
    <property type="status" value="NOT_ANNOTATED_CDS"/>
    <property type="molecule type" value="Genomic_DNA"/>
</dbReference>
<organism evidence="2">
    <name type="scientific">Capitella teleta</name>
    <name type="common">Polychaete worm</name>
    <dbReference type="NCBI Taxonomy" id="283909"/>
    <lineage>
        <taxon>Eukaryota</taxon>
        <taxon>Metazoa</taxon>
        <taxon>Spiralia</taxon>
        <taxon>Lophotrochozoa</taxon>
        <taxon>Annelida</taxon>
        <taxon>Polychaeta</taxon>
        <taxon>Sedentaria</taxon>
        <taxon>Scolecida</taxon>
        <taxon>Capitellidae</taxon>
        <taxon>Capitella</taxon>
    </lineage>
</organism>
<gene>
    <name evidence="2" type="ORF">CAPTEDRAFT_229221</name>
</gene>
<evidence type="ECO:0000313" key="4">
    <source>
        <dbReference type="Proteomes" id="UP000014760"/>
    </source>
</evidence>
<feature type="compositionally biased region" description="Basic and acidic residues" evidence="1">
    <location>
        <begin position="341"/>
        <end position="355"/>
    </location>
</feature>
<reference evidence="2 4" key="2">
    <citation type="journal article" date="2013" name="Nature">
        <title>Insights into bilaterian evolution from three spiralian genomes.</title>
        <authorList>
            <person name="Simakov O."/>
            <person name="Marletaz F."/>
            <person name="Cho S.J."/>
            <person name="Edsinger-Gonzales E."/>
            <person name="Havlak P."/>
            <person name="Hellsten U."/>
            <person name="Kuo D.H."/>
            <person name="Larsson T."/>
            <person name="Lv J."/>
            <person name="Arendt D."/>
            <person name="Savage R."/>
            <person name="Osoegawa K."/>
            <person name="de Jong P."/>
            <person name="Grimwood J."/>
            <person name="Chapman J.A."/>
            <person name="Shapiro H."/>
            <person name="Aerts A."/>
            <person name="Otillar R.P."/>
            <person name="Terry A.Y."/>
            <person name="Boore J.L."/>
            <person name="Grigoriev I.V."/>
            <person name="Lindberg D.R."/>
            <person name="Seaver E.C."/>
            <person name="Weisblat D.A."/>
            <person name="Putnam N.H."/>
            <person name="Rokhsar D.S."/>
        </authorList>
    </citation>
    <scope>NUCLEOTIDE SEQUENCE</scope>
    <source>
        <strain evidence="2 4">I ESC-2004</strain>
    </source>
</reference>
<name>R7TVP3_CAPTE</name>
<feature type="compositionally biased region" description="Pro residues" evidence="1">
    <location>
        <begin position="253"/>
        <end position="280"/>
    </location>
</feature>
<dbReference type="PRINTS" id="PR01217">
    <property type="entry name" value="PRICHEXTENSN"/>
</dbReference>
<sequence>MDPFEDPSGPFFNRRRSFNLAVIALEDHSWSSPGSPNLDNVELNKADDREEISRKIVLQSESPDVTVRRRVKKKGRRRSTFVNTCIPDVPDVPDVYSADTPVNEISNVASGDLINISPVIGEDVLASPLKNADEPLACADSILQPSTSPPPTLTSPPLASTSPPPASTSPPPTSASPPPTSTSPPSASTSPSPASTSPPPASTSPPLTSTSPSPTSTSPPPASTSPPPASTSPSPASTSPPLTSTSPPSASTSPPPTSTSPPPTSTSPPPASTSPPPPPTTSTDPPTSTNPPATSRRSLRVRRLSTSKKEVLVPKSTRAVKRKQEQNIEDIYRNKFWRQQMPKEKSWETIHENSTKMKSNKRAKCRLDFDNFHAKVRVKRRRQKAVKLGWKPLTNKRSVMLDALVAQKVEQWDTDLSEEEKERKREAFFSSLAASQSDAPPDPVQWVPSGQGPEKHASPVGQKDLDLRESRDSSLSPVF</sequence>
<dbReference type="HOGENOM" id="CLU_570175_0_0_1"/>
<dbReference type="Proteomes" id="UP000014760">
    <property type="component" value="Unassembled WGS sequence"/>
</dbReference>
<feature type="compositionally biased region" description="Low complexity" evidence="1">
    <location>
        <begin position="231"/>
        <end position="252"/>
    </location>
</feature>
<feature type="compositionally biased region" description="Low complexity" evidence="1">
    <location>
        <begin position="281"/>
        <end position="296"/>
    </location>
</feature>
<feature type="region of interest" description="Disordered" evidence="1">
    <location>
        <begin position="141"/>
        <end position="326"/>
    </location>
</feature>
<dbReference type="EnsemblMetazoa" id="CapteT229221">
    <property type="protein sequence ID" value="CapteP229221"/>
    <property type="gene ID" value="CapteG229221"/>
</dbReference>
<keyword evidence="4" id="KW-1185">Reference proteome</keyword>
<feature type="compositionally biased region" description="Basic residues" evidence="1">
    <location>
        <begin position="297"/>
        <end position="306"/>
    </location>
</feature>
<feature type="compositionally biased region" description="Low complexity" evidence="1">
    <location>
        <begin position="204"/>
        <end position="216"/>
    </location>
</feature>
<evidence type="ECO:0000313" key="2">
    <source>
        <dbReference type="EMBL" id="ELT97958.1"/>
    </source>
</evidence>
<evidence type="ECO:0000256" key="1">
    <source>
        <dbReference type="SAM" id="MobiDB-lite"/>
    </source>
</evidence>
<proteinExistence type="predicted"/>
<dbReference type="AlphaFoldDB" id="R7TVP3"/>
<reference evidence="3" key="3">
    <citation type="submission" date="2015-06" db="UniProtKB">
        <authorList>
            <consortium name="EnsemblMetazoa"/>
        </authorList>
    </citation>
    <scope>IDENTIFICATION</scope>
</reference>
<feature type="compositionally biased region" description="Pro residues" evidence="1">
    <location>
        <begin position="162"/>
        <end position="182"/>
    </location>
</feature>
<accession>R7TVP3</accession>
<feature type="compositionally biased region" description="Pro residues" evidence="1">
    <location>
        <begin position="217"/>
        <end position="230"/>
    </location>
</feature>
<reference evidence="4" key="1">
    <citation type="submission" date="2012-12" db="EMBL/GenBank/DDBJ databases">
        <authorList>
            <person name="Hellsten U."/>
            <person name="Grimwood J."/>
            <person name="Chapman J.A."/>
            <person name="Shapiro H."/>
            <person name="Aerts A."/>
            <person name="Otillar R.P."/>
            <person name="Terry A.Y."/>
            <person name="Boore J.L."/>
            <person name="Simakov O."/>
            <person name="Marletaz F."/>
            <person name="Cho S.-J."/>
            <person name="Edsinger-Gonzales E."/>
            <person name="Havlak P."/>
            <person name="Kuo D.-H."/>
            <person name="Larsson T."/>
            <person name="Lv J."/>
            <person name="Arendt D."/>
            <person name="Savage R."/>
            <person name="Osoegawa K."/>
            <person name="de Jong P."/>
            <person name="Lindberg D.R."/>
            <person name="Seaver E.C."/>
            <person name="Weisblat D.A."/>
            <person name="Putnam N.H."/>
            <person name="Grigoriev I.V."/>
            <person name="Rokhsar D.S."/>
        </authorList>
    </citation>
    <scope>NUCLEOTIDE SEQUENCE</scope>
    <source>
        <strain evidence="4">I ESC-2004</strain>
    </source>
</reference>
<protein>
    <submittedName>
        <fullName evidence="2 3">Uncharacterized protein</fullName>
    </submittedName>
</protein>
<dbReference type="STRING" id="283909.R7TVP3"/>
<feature type="compositionally biased region" description="Low complexity" evidence="1">
    <location>
        <begin position="183"/>
        <end position="195"/>
    </location>
</feature>
<feature type="region of interest" description="Disordered" evidence="1">
    <location>
        <begin position="341"/>
        <end position="361"/>
    </location>
</feature>
<feature type="region of interest" description="Disordered" evidence="1">
    <location>
        <begin position="427"/>
        <end position="479"/>
    </location>
</feature>
<evidence type="ECO:0000313" key="3">
    <source>
        <dbReference type="EnsemblMetazoa" id="CapteP229221"/>
    </source>
</evidence>
<feature type="compositionally biased region" description="Basic and acidic residues" evidence="1">
    <location>
        <begin position="453"/>
        <end position="472"/>
    </location>
</feature>
<dbReference type="EMBL" id="KB308384">
    <property type="protein sequence ID" value="ELT97958.1"/>
    <property type="molecule type" value="Genomic_DNA"/>
</dbReference>